<dbReference type="RefSeq" id="WP_214097596.1">
    <property type="nucleotide sequence ID" value="NZ_CP177183.1"/>
</dbReference>
<proteinExistence type="predicted"/>
<gene>
    <name evidence="3" type="ORF">F5R70_01690</name>
</gene>
<evidence type="ECO:0000256" key="1">
    <source>
        <dbReference type="SAM" id="Coils"/>
    </source>
</evidence>
<protein>
    <submittedName>
        <fullName evidence="3">Lactate permease</fullName>
    </submittedName>
</protein>
<keyword evidence="2" id="KW-1133">Transmembrane helix</keyword>
<organism evidence="3 4">
    <name type="scientific">Campylobacter lari</name>
    <dbReference type="NCBI Taxonomy" id="201"/>
    <lineage>
        <taxon>Bacteria</taxon>
        <taxon>Pseudomonadati</taxon>
        <taxon>Campylobacterota</taxon>
        <taxon>Epsilonproteobacteria</taxon>
        <taxon>Campylobacterales</taxon>
        <taxon>Campylobacteraceae</taxon>
        <taxon>Campylobacter</taxon>
    </lineage>
</organism>
<feature type="coiled-coil region" evidence="1">
    <location>
        <begin position="182"/>
        <end position="233"/>
    </location>
</feature>
<comment type="caution">
    <text evidence="3">The sequence shown here is derived from an EMBL/GenBank/DDBJ whole genome shotgun (WGS) entry which is preliminary data.</text>
</comment>
<evidence type="ECO:0000256" key="2">
    <source>
        <dbReference type="SAM" id="Phobius"/>
    </source>
</evidence>
<accession>A0A698FSX2</accession>
<feature type="transmembrane region" description="Helical" evidence="2">
    <location>
        <begin position="399"/>
        <end position="421"/>
    </location>
</feature>
<evidence type="ECO:0000313" key="3">
    <source>
        <dbReference type="EMBL" id="ECW8954160.1"/>
    </source>
</evidence>
<dbReference type="EMBL" id="AAKYAN010000002">
    <property type="protein sequence ID" value="ECW8954160.1"/>
    <property type="molecule type" value="Genomic_DNA"/>
</dbReference>
<keyword evidence="1" id="KW-0175">Coiled coil</keyword>
<keyword evidence="2" id="KW-0812">Transmembrane</keyword>
<name>A0A698FSX2_CAMLA</name>
<keyword evidence="2" id="KW-0472">Membrane</keyword>
<reference evidence="3 4" key="1">
    <citation type="submission" date="2019-09" db="EMBL/GenBank/DDBJ databases">
        <authorList>
            <consortium name="PulseNet: The National Subtyping Network for Foodborne Disease Surveillance"/>
            <person name="Tarr C.L."/>
            <person name="Trees E."/>
            <person name="Katz L.S."/>
            <person name="Carleton-Romer H.A."/>
            <person name="Stroika S."/>
            <person name="Kucerova Z."/>
            <person name="Roache K.F."/>
            <person name="Sabol A.L."/>
            <person name="Besser J."/>
            <person name="Gerner-Smidt P."/>
        </authorList>
    </citation>
    <scope>NUCLEOTIDE SEQUENCE [LARGE SCALE GENOMIC DNA]</scope>
    <source>
        <strain evidence="3 4">PNUSAC011760</strain>
    </source>
</reference>
<feature type="transmembrane region" description="Helical" evidence="2">
    <location>
        <begin position="427"/>
        <end position="451"/>
    </location>
</feature>
<dbReference type="Proteomes" id="UP000440714">
    <property type="component" value="Unassembled WGS sequence"/>
</dbReference>
<sequence>MSETIYLNQKETAKFIDDYYCSGSKNHRFDQLIKECKQSVIRSIITPFGLGRFMAIYDQVGANVDTIHNARKGIYATQAEREKYKKNEKYDSDIYHKDPNFININKELSRQKKAGLAVDYLTGEKIIQNEKTDLDHIVSAYEIHNDAGRILAEVEGTKLANNKENLKLTQSSLNRSKRALSMEEFLKRRDERLEAIEKLEQKRSLNSNELNELEKLKKQLKIDDEKALEADKKAREHINSIIEKEYYTSAKFAQNVAQSSAIEGTKMGIQQAFGLILVDFFSVLLDEIVDIYKNGFYNNFEGEGFFYTLKERIKLVASKVAERIKDKWSIIVSSFGDGFLSGVISNLTTTAINIFVTTSSRIVRVIREGIFSFFKAIKILLFPPDGMSLKDAWHEAKKLFVAGCITGLGIFIEQSLEAFLVSLGLGMFSSVITSVFVGVLTGIAIAVAMYYMDMSRKSLSQIRYEEIKALCMEKIPILQAKRKELTIMIAQIHQERLFAIDAFLENFHQARAENDSEAIYVSLNSLSKLYQKEIKCKNKEDVIGKLCQGKGLLEW</sequence>
<dbReference type="AlphaFoldDB" id="A0A698FSX2"/>
<evidence type="ECO:0000313" key="4">
    <source>
        <dbReference type="Proteomes" id="UP000440714"/>
    </source>
</evidence>